<proteinExistence type="inferred from homology"/>
<dbReference type="GO" id="GO:0006072">
    <property type="term" value="P:glycerol-3-phosphate metabolic process"/>
    <property type="evidence" value="ECO:0007669"/>
    <property type="project" value="InterPro"/>
</dbReference>
<evidence type="ECO:0000259" key="13">
    <source>
        <dbReference type="Pfam" id="PF02782"/>
    </source>
</evidence>
<sequence>MNYLLAIDQGTSSTRAMLYDSFGKLIETSQYSLTQFYPKPGWVEHDCEEIWQKTLKAMQDVVNHVGAEKILACGLTNQRETTVIWDKQTGKCLARAIVWQDRRTEDFCKSLSQYSDLLQKKTGLLPDPYFSASKLRWLLETIPDARTLAAKDQLAFGTIDSFLIWRFTNGEAHLTDITNASRTLLFNIGEQQWDDELLSLFNIPISILPEVCASDAHFGIISKSYLGAGIPITGVAGDQQAALIGQRCFNDGSVKATFGTGGFLLMNTGKRSVMSSHKLLTTIAYRMKEETVYGLEGSLYHAGTTVKWLRDEMKLIETAEETETLAKSLNCNEGVYLVPSFTGLGAPHWISTPGAAIVGLSRTSNKAHFARAALESVCYQTRDILNCMREDSQLDVSLLRVDGGMAANHWFLQYLASQCDLTVQKPADIETTAQGAAMLAAIGCGLVNSLDELQRSWECEKEFAPEGNLDSIEKDYSGWMRALAMIKAG</sequence>
<evidence type="ECO:0000256" key="11">
    <source>
        <dbReference type="RuleBase" id="RU003733"/>
    </source>
</evidence>
<organism evidence="14 15">
    <name type="scientific">Legionella brunensis</name>
    <dbReference type="NCBI Taxonomy" id="29422"/>
    <lineage>
        <taxon>Bacteria</taxon>
        <taxon>Pseudomonadati</taxon>
        <taxon>Pseudomonadota</taxon>
        <taxon>Gammaproteobacteria</taxon>
        <taxon>Legionellales</taxon>
        <taxon>Legionellaceae</taxon>
        <taxon>Legionella</taxon>
    </lineage>
</organism>
<reference evidence="14 15" key="1">
    <citation type="submission" date="2015-11" db="EMBL/GenBank/DDBJ databases">
        <title>Genomic analysis of 38 Legionella species identifies large and diverse effector repertoires.</title>
        <authorList>
            <person name="Burstein D."/>
            <person name="Amaro F."/>
            <person name="Zusman T."/>
            <person name="Lifshitz Z."/>
            <person name="Cohen O."/>
            <person name="Gilbert J.A."/>
            <person name="Pupko T."/>
            <person name="Shuman H.A."/>
            <person name="Segal G."/>
        </authorList>
    </citation>
    <scope>NUCLEOTIDE SEQUENCE [LARGE SCALE GENOMIC DNA]</scope>
    <source>
        <strain evidence="14 15">ATCC 43878</strain>
    </source>
</reference>
<comment type="pathway">
    <text evidence="1">Polyol metabolism; glycerol degradation via glycerol kinase pathway; sn-glycerol 3-phosphate from glycerol: step 1/1.</text>
</comment>
<evidence type="ECO:0000256" key="9">
    <source>
        <dbReference type="ARBA" id="ARBA00043149"/>
    </source>
</evidence>
<keyword evidence="5" id="KW-0547">Nucleotide-binding</keyword>
<evidence type="ECO:0000256" key="6">
    <source>
        <dbReference type="ARBA" id="ARBA00022777"/>
    </source>
</evidence>
<dbReference type="FunFam" id="3.30.420.40:FF:000007">
    <property type="entry name" value="Glycerol kinase"/>
    <property type="match status" value="1"/>
</dbReference>
<dbReference type="Proteomes" id="UP000054742">
    <property type="component" value="Unassembled WGS sequence"/>
</dbReference>
<evidence type="ECO:0000256" key="1">
    <source>
        <dbReference type="ARBA" id="ARBA00005190"/>
    </source>
</evidence>
<dbReference type="InterPro" id="IPR018485">
    <property type="entry name" value="FGGY_C"/>
</dbReference>
<evidence type="ECO:0000256" key="2">
    <source>
        <dbReference type="ARBA" id="ARBA00009156"/>
    </source>
</evidence>
<gene>
    <name evidence="14" type="primary">glpK</name>
    <name evidence="14" type="ORF">Lbru_2625</name>
</gene>
<dbReference type="InterPro" id="IPR005999">
    <property type="entry name" value="Glycerol_kin"/>
</dbReference>
<dbReference type="CDD" id="cd07786">
    <property type="entry name" value="FGGY_EcGK_like"/>
    <property type="match status" value="1"/>
</dbReference>
<dbReference type="PIRSF" id="PIRSF000538">
    <property type="entry name" value="GlpK"/>
    <property type="match status" value="1"/>
</dbReference>
<dbReference type="FunFam" id="3.30.420.40:FF:000008">
    <property type="entry name" value="Glycerol kinase"/>
    <property type="match status" value="1"/>
</dbReference>
<evidence type="ECO:0000313" key="14">
    <source>
        <dbReference type="EMBL" id="KTC78333.1"/>
    </source>
</evidence>
<dbReference type="NCBIfam" id="TIGR01311">
    <property type="entry name" value="glycerol_kin"/>
    <property type="match status" value="1"/>
</dbReference>
<comment type="catalytic activity">
    <reaction evidence="10">
        <text>glycerol + ATP = sn-glycerol 3-phosphate + ADP + H(+)</text>
        <dbReference type="Rhea" id="RHEA:21644"/>
        <dbReference type="ChEBI" id="CHEBI:15378"/>
        <dbReference type="ChEBI" id="CHEBI:17754"/>
        <dbReference type="ChEBI" id="CHEBI:30616"/>
        <dbReference type="ChEBI" id="CHEBI:57597"/>
        <dbReference type="ChEBI" id="CHEBI:456216"/>
        <dbReference type="EC" id="2.7.1.30"/>
    </reaction>
</comment>
<dbReference type="AlphaFoldDB" id="A0A0W0S5K3"/>
<dbReference type="Pfam" id="PF02782">
    <property type="entry name" value="FGGY_C"/>
    <property type="match status" value="1"/>
</dbReference>
<dbReference type="PANTHER" id="PTHR10196:SF78">
    <property type="entry name" value="GLYCEROL KINASE"/>
    <property type="match status" value="1"/>
</dbReference>
<dbReference type="InterPro" id="IPR018484">
    <property type="entry name" value="FGGY_N"/>
</dbReference>
<evidence type="ECO:0000256" key="8">
    <source>
        <dbReference type="ARBA" id="ARBA00022840"/>
    </source>
</evidence>
<evidence type="ECO:0000256" key="5">
    <source>
        <dbReference type="ARBA" id="ARBA00022741"/>
    </source>
</evidence>
<dbReference type="Pfam" id="PF00370">
    <property type="entry name" value="FGGY_N"/>
    <property type="match status" value="1"/>
</dbReference>
<evidence type="ECO:0000259" key="12">
    <source>
        <dbReference type="Pfam" id="PF00370"/>
    </source>
</evidence>
<comment type="similarity">
    <text evidence="2 11">Belongs to the FGGY kinase family.</text>
</comment>
<feature type="domain" description="Carbohydrate kinase FGGY N-terminal" evidence="12">
    <location>
        <begin position="3"/>
        <end position="245"/>
    </location>
</feature>
<dbReference type="InterPro" id="IPR018483">
    <property type="entry name" value="Carb_kinase_FGGY_CS"/>
</dbReference>
<keyword evidence="7" id="KW-0319">Glycerol metabolism</keyword>
<dbReference type="GO" id="GO:0005524">
    <property type="term" value="F:ATP binding"/>
    <property type="evidence" value="ECO:0007669"/>
    <property type="project" value="UniProtKB-KW"/>
</dbReference>
<comment type="caution">
    <text evidence="14">The sequence shown here is derived from an EMBL/GenBank/DDBJ whole genome shotgun (WGS) entry which is preliminary data.</text>
</comment>
<dbReference type="EMBL" id="LNXV01000033">
    <property type="protein sequence ID" value="KTC78333.1"/>
    <property type="molecule type" value="Genomic_DNA"/>
</dbReference>
<dbReference type="NCBIfam" id="NF000756">
    <property type="entry name" value="PRK00047.1"/>
    <property type="match status" value="1"/>
</dbReference>
<dbReference type="SUPFAM" id="SSF53067">
    <property type="entry name" value="Actin-like ATPase domain"/>
    <property type="match status" value="2"/>
</dbReference>
<dbReference type="EC" id="2.7.1.30" evidence="3"/>
<keyword evidence="6 11" id="KW-0418">Kinase</keyword>
<dbReference type="STRING" id="29422.Lbru_2625"/>
<keyword evidence="15" id="KW-1185">Reference proteome</keyword>
<protein>
    <recommendedName>
        <fullName evidence="3">glycerol kinase</fullName>
        <ecNumber evidence="3">2.7.1.30</ecNumber>
    </recommendedName>
    <alternativeName>
        <fullName evidence="9">ATP:glycerol 3-phosphotransferase</fullName>
    </alternativeName>
</protein>
<dbReference type="OrthoDB" id="9805576at2"/>
<dbReference type="GO" id="GO:0019563">
    <property type="term" value="P:glycerol catabolic process"/>
    <property type="evidence" value="ECO:0007669"/>
    <property type="project" value="TreeGrafter"/>
</dbReference>
<dbReference type="Gene3D" id="3.30.420.40">
    <property type="match status" value="2"/>
</dbReference>
<name>A0A0W0S5K3_9GAMM</name>
<evidence type="ECO:0000256" key="10">
    <source>
        <dbReference type="ARBA" id="ARBA00052101"/>
    </source>
</evidence>
<evidence type="ECO:0000256" key="4">
    <source>
        <dbReference type="ARBA" id="ARBA00022679"/>
    </source>
</evidence>
<evidence type="ECO:0000256" key="3">
    <source>
        <dbReference type="ARBA" id="ARBA00012099"/>
    </source>
</evidence>
<evidence type="ECO:0000313" key="15">
    <source>
        <dbReference type="Proteomes" id="UP000054742"/>
    </source>
</evidence>
<dbReference type="PATRIC" id="fig|29422.6.peg.2788"/>
<dbReference type="PANTHER" id="PTHR10196">
    <property type="entry name" value="SUGAR KINASE"/>
    <property type="match status" value="1"/>
</dbReference>
<dbReference type="PROSITE" id="PS00445">
    <property type="entry name" value="FGGY_KINASES_2"/>
    <property type="match status" value="1"/>
</dbReference>
<keyword evidence="4 11" id="KW-0808">Transferase</keyword>
<dbReference type="GO" id="GO:0004370">
    <property type="term" value="F:glycerol kinase activity"/>
    <property type="evidence" value="ECO:0007669"/>
    <property type="project" value="UniProtKB-EC"/>
</dbReference>
<dbReference type="GO" id="GO:0005829">
    <property type="term" value="C:cytosol"/>
    <property type="evidence" value="ECO:0007669"/>
    <property type="project" value="TreeGrafter"/>
</dbReference>
<feature type="domain" description="Carbohydrate kinase FGGY C-terminal" evidence="13">
    <location>
        <begin position="255"/>
        <end position="443"/>
    </location>
</feature>
<dbReference type="InterPro" id="IPR000577">
    <property type="entry name" value="Carb_kinase_FGGY"/>
</dbReference>
<accession>A0A0W0S5K3</accession>
<dbReference type="RefSeq" id="WP_058442593.1">
    <property type="nucleotide sequence ID" value="NZ_CAAAHU010000004.1"/>
</dbReference>
<keyword evidence="8" id="KW-0067">ATP-binding</keyword>
<evidence type="ECO:0000256" key="7">
    <source>
        <dbReference type="ARBA" id="ARBA00022798"/>
    </source>
</evidence>
<dbReference type="InterPro" id="IPR043129">
    <property type="entry name" value="ATPase_NBD"/>
</dbReference>